<feature type="transmembrane region" description="Helical" evidence="5">
    <location>
        <begin position="45"/>
        <end position="69"/>
    </location>
</feature>
<keyword evidence="2" id="KW-0645">Protease</keyword>
<protein>
    <submittedName>
        <fullName evidence="8">Cell division protein FtsI (Penicillin-binding protein 3)</fullName>
    </submittedName>
</protein>
<dbReference type="InterPro" id="IPR001460">
    <property type="entry name" value="PCN-bd_Tpept"/>
</dbReference>
<keyword evidence="2" id="KW-0121">Carboxypeptidase</keyword>
<dbReference type="SUPFAM" id="SSF56601">
    <property type="entry name" value="beta-lactamase/transpeptidase-like"/>
    <property type="match status" value="1"/>
</dbReference>
<evidence type="ECO:0000256" key="1">
    <source>
        <dbReference type="ARBA" id="ARBA00004370"/>
    </source>
</evidence>
<evidence type="ECO:0000313" key="8">
    <source>
        <dbReference type="EMBL" id="SDN55834.1"/>
    </source>
</evidence>
<feature type="region of interest" description="Disordered" evidence="4">
    <location>
        <begin position="17"/>
        <end position="37"/>
    </location>
</feature>
<comment type="subcellular location">
    <subcellularLocation>
        <location evidence="1">Membrane</location>
    </subcellularLocation>
</comment>
<dbReference type="InterPro" id="IPR005311">
    <property type="entry name" value="PBP_dimer"/>
</dbReference>
<dbReference type="GO" id="GO:0071555">
    <property type="term" value="P:cell wall organization"/>
    <property type="evidence" value="ECO:0007669"/>
    <property type="project" value="TreeGrafter"/>
</dbReference>
<dbReference type="GO" id="GO:0005886">
    <property type="term" value="C:plasma membrane"/>
    <property type="evidence" value="ECO:0007669"/>
    <property type="project" value="TreeGrafter"/>
</dbReference>
<keyword evidence="3 5" id="KW-0472">Membrane</keyword>
<keyword evidence="8" id="KW-0131">Cell cycle</keyword>
<dbReference type="Gene3D" id="3.90.1310.10">
    <property type="entry name" value="Penicillin-binding protein 2a (Domain 2)"/>
    <property type="match status" value="1"/>
</dbReference>
<evidence type="ECO:0000259" key="6">
    <source>
        <dbReference type="Pfam" id="PF00905"/>
    </source>
</evidence>
<keyword evidence="2" id="KW-0378">Hydrolase</keyword>
<evidence type="ECO:0000256" key="3">
    <source>
        <dbReference type="ARBA" id="ARBA00023136"/>
    </source>
</evidence>
<evidence type="ECO:0000256" key="4">
    <source>
        <dbReference type="SAM" id="MobiDB-lite"/>
    </source>
</evidence>
<proteinExistence type="predicted"/>
<dbReference type="RefSeq" id="WP_090667712.1">
    <property type="nucleotide sequence ID" value="NZ_FNIT01000001.1"/>
</dbReference>
<keyword evidence="5" id="KW-1133">Transmembrane helix</keyword>
<dbReference type="STRING" id="1166073.SAMN05192530_101256"/>
<evidence type="ECO:0000256" key="5">
    <source>
        <dbReference type="SAM" id="Phobius"/>
    </source>
</evidence>
<dbReference type="Pfam" id="PF00905">
    <property type="entry name" value="Transpeptidase"/>
    <property type="match status" value="1"/>
</dbReference>
<dbReference type="Proteomes" id="UP000198793">
    <property type="component" value="Unassembled WGS sequence"/>
</dbReference>
<feature type="compositionally biased region" description="Low complexity" evidence="4">
    <location>
        <begin position="17"/>
        <end position="27"/>
    </location>
</feature>
<accession>A0A1H0CD67</accession>
<reference evidence="8 9" key="1">
    <citation type="submission" date="2016-10" db="EMBL/GenBank/DDBJ databases">
        <authorList>
            <person name="de Groot N.N."/>
        </authorList>
    </citation>
    <scope>NUCLEOTIDE SEQUENCE [LARGE SCALE GENOMIC DNA]</scope>
    <source>
        <strain evidence="9">L7-484,KACC 16230,DSM 25025</strain>
    </source>
</reference>
<organism evidence="8 9">
    <name type="scientific">Aureimonas jatrophae</name>
    <dbReference type="NCBI Taxonomy" id="1166073"/>
    <lineage>
        <taxon>Bacteria</taxon>
        <taxon>Pseudomonadati</taxon>
        <taxon>Pseudomonadota</taxon>
        <taxon>Alphaproteobacteria</taxon>
        <taxon>Hyphomicrobiales</taxon>
        <taxon>Aurantimonadaceae</taxon>
        <taxon>Aureimonas</taxon>
    </lineage>
</organism>
<dbReference type="GO" id="GO:0051301">
    <property type="term" value="P:cell division"/>
    <property type="evidence" value="ECO:0007669"/>
    <property type="project" value="UniProtKB-KW"/>
</dbReference>
<dbReference type="Pfam" id="PF03717">
    <property type="entry name" value="PBP_dimer"/>
    <property type="match status" value="1"/>
</dbReference>
<evidence type="ECO:0000313" key="9">
    <source>
        <dbReference type="Proteomes" id="UP000198793"/>
    </source>
</evidence>
<evidence type="ECO:0000256" key="2">
    <source>
        <dbReference type="ARBA" id="ARBA00022645"/>
    </source>
</evidence>
<dbReference type="InterPro" id="IPR012338">
    <property type="entry name" value="Beta-lactam/transpept-like"/>
</dbReference>
<name>A0A1H0CD67_9HYPH</name>
<gene>
    <name evidence="8" type="ORF">SAMN05192530_101256</name>
</gene>
<dbReference type="PANTHER" id="PTHR30627">
    <property type="entry name" value="PEPTIDOGLYCAN D,D-TRANSPEPTIDASE"/>
    <property type="match status" value="1"/>
</dbReference>
<dbReference type="PANTHER" id="PTHR30627:SF1">
    <property type="entry name" value="PEPTIDOGLYCAN D,D-TRANSPEPTIDASE FTSI"/>
    <property type="match status" value="1"/>
</dbReference>
<feature type="domain" description="Penicillin-binding protein transpeptidase" evidence="6">
    <location>
        <begin position="259"/>
        <end position="543"/>
    </location>
</feature>
<dbReference type="InterPro" id="IPR050515">
    <property type="entry name" value="Beta-lactam/transpept"/>
</dbReference>
<keyword evidence="9" id="KW-1185">Reference proteome</keyword>
<sequence length="579" mass="62542">MIGSLLRRSPLRGLLASSTAAPGSAPTRRSLRPRRAEPPRNRPRFLIAVGLFCAIYGVIGARLVVWGAISNPVDLFQTSGIGGPITRPDLVDRNGEVLATDIKTASLFAEPRRIVDADEATEALMTVLPDLNPKVVHARLSSKSGFAWLRRELTPRQQQEILALGIPGIGFRTEKKRFYPGGPTAAHVMGAVNVDNQGIAGMEKYVDDSGFRALQSTGFASNGDLEPVKLSLDLRVQHIVRDELVAAMAKYKAVAAGGLVMDVETGEIIAMASYPDYDPNSPGDALKKENLNRISAGTFEMGSTFKIFTTAMALDSGKVKVTDIFSTTPFRVAGFTIKEFHGKGRPLSVPEIFEYSSNVGSAREADLVGIDGHKEFLTRMGLLSKVKTELPEVAMPTQPKVWKKINSMTIAFGHGVSTTPLQTAVAAAAIANGGWYIPPTFLPRTKEQADAMKVRVVSQQTSDEMRGIFRLNGEQGSGKSANPPGYHVGGKTGTAEKVVNGRYSKDSRFNAYVGAFPIEKPRYLVLTIIDEPKKEEGKYAATAGYNAAPMVGNIVRRAATFLNVKPDFGDTGRQLLVSY</sequence>
<dbReference type="SUPFAM" id="SSF56519">
    <property type="entry name" value="Penicillin binding protein dimerisation domain"/>
    <property type="match status" value="1"/>
</dbReference>
<evidence type="ECO:0000259" key="7">
    <source>
        <dbReference type="Pfam" id="PF03717"/>
    </source>
</evidence>
<dbReference type="InterPro" id="IPR036138">
    <property type="entry name" value="PBP_dimer_sf"/>
</dbReference>
<dbReference type="GO" id="GO:0004180">
    <property type="term" value="F:carboxypeptidase activity"/>
    <property type="evidence" value="ECO:0007669"/>
    <property type="project" value="UniProtKB-KW"/>
</dbReference>
<dbReference type="Gene3D" id="3.40.710.10">
    <property type="entry name" value="DD-peptidase/beta-lactamase superfamily"/>
    <property type="match status" value="1"/>
</dbReference>
<feature type="region of interest" description="Disordered" evidence="4">
    <location>
        <begin position="472"/>
        <end position="491"/>
    </location>
</feature>
<dbReference type="Gene3D" id="3.30.450.330">
    <property type="match status" value="1"/>
</dbReference>
<dbReference type="GO" id="GO:0008658">
    <property type="term" value="F:penicillin binding"/>
    <property type="evidence" value="ECO:0007669"/>
    <property type="project" value="InterPro"/>
</dbReference>
<dbReference type="EMBL" id="FNIT01000001">
    <property type="protein sequence ID" value="SDN55834.1"/>
    <property type="molecule type" value="Genomic_DNA"/>
</dbReference>
<dbReference type="OrthoDB" id="9789078at2"/>
<feature type="domain" description="Penicillin-binding protein dimerisation" evidence="7">
    <location>
        <begin position="86"/>
        <end position="196"/>
    </location>
</feature>
<keyword evidence="8" id="KW-0132">Cell division</keyword>
<keyword evidence="5" id="KW-0812">Transmembrane</keyword>
<dbReference type="AlphaFoldDB" id="A0A1H0CD67"/>